<dbReference type="RefSeq" id="WP_145246457.1">
    <property type="nucleotide sequence ID" value="NZ_CP036278.1"/>
</dbReference>
<organism evidence="1 2">
    <name type="scientific">Aeoliella mucimassa</name>
    <dbReference type="NCBI Taxonomy" id="2527972"/>
    <lineage>
        <taxon>Bacteria</taxon>
        <taxon>Pseudomonadati</taxon>
        <taxon>Planctomycetota</taxon>
        <taxon>Planctomycetia</taxon>
        <taxon>Pirellulales</taxon>
        <taxon>Lacipirellulaceae</taxon>
        <taxon>Aeoliella</taxon>
    </lineage>
</organism>
<reference evidence="1 2" key="1">
    <citation type="submission" date="2019-02" db="EMBL/GenBank/DDBJ databases">
        <title>Deep-cultivation of Planctomycetes and their phenomic and genomic characterization uncovers novel biology.</title>
        <authorList>
            <person name="Wiegand S."/>
            <person name="Jogler M."/>
            <person name="Boedeker C."/>
            <person name="Pinto D."/>
            <person name="Vollmers J."/>
            <person name="Rivas-Marin E."/>
            <person name="Kohn T."/>
            <person name="Peeters S.H."/>
            <person name="Heuer A."/>
            <person name="Rast P."/>
            <person name="Oberbeckmann S."/>
            <person name="Bunk B."/>
            <person name="Jeske O."/>
            <person name="Meyerdierks A."/>
            <person name="Storesund J.E."/>
            <person name="Kallscheuer N."/>
            <person name="Luecker S."/>
            <person name="Lage O.M."/>
            <person name="Pohl T."/>
            <person name="Merkel B.J."/>
            <person name="Hornburger P."/>
            <person name="Mueller R.-W."/>
            <person name="Bruemmer F."/>
            <person name="Labrenz M."/>
            <person name="Spormann A.M."/>
            <person name="Op den Camp H."/>
            <person name="Overmann J."/>
            <person name="Amann R."/>
            <person name="Jetten M.S.M."/>
            <person name="Mascher T."/>
            <person name="Medema M.H."/>
            <person name="Devos D.P."/>
            <person name="Kaster A.-K."/>
            <person name="Ovreas L."/>
            <person name="Rohde M."/>
            <person name="Galperin M.Y."/>
            <person name="Jogler C."/>
        </authorList>
    </citation>
    <scope>NUCLEOTIDE SEQUENCE [LARGE SCALE GENOMIC DNA]</scope>
    <source>
        <strain evidence="1 2">Pan181</strain>
    </source>
</reference>
<accession>A0A518ALL3</accession>
<evidence type="ECO:0000313" key="2">
    <source>
        <dbReference type="Proteomes" id="UP000315750"/>
    </source>
</evidence>
<dbReference type="OrthoDB" id="8782062at2"/>
<evidence type="ECO:0000313" key="1">
    <source>
        <dbReference type="EMBL" id="QDU55617.1"/>
    </source>
</evidence>
<name>A0A518ALL3_9BACT</name>
<dbReference type="KEGG" id="amuc:Pan181_18090"/>
<dbReference type="EMBL" id="CP036278">
    <property type="protein sequence ID" value="QDU55617.1"/>
    <property type="molecule type" value="Genomic_DNA"/>
</dbReference>
<proteinExistence type="predicted"/>
<gene>
    <name evidence="1" type="ORF">Pan181_18090</name>
</gene>
<evidence type="ECO:0008006" key="3">
    <source>
        <dbReference type="Google" id="ProtNLM"/>
    </source>
</evidence>
<sequence>MATVPQHPAGAARQSKADKYYQSIMPRLYELNSLGLTQREIAKWLNDEGHLMMDGRPFHQVAVSRLLKKYPQLGPPAAQPGAKLAKVAAAEAKTRPKTLDERLDDALQRIQAESEEADRKLWNLFKN</sequence>
<keyword evidence="2" id="KW-1185">Reference proteome</keyword>
<protein>
    <recommendedName>
        <fullName evidence="3">Recombinase domain-containing protein</fullName>
    </recommendedName>
</protein>
<dbReference type="Proteomes" id="UP000315750">
    <property type="component" value="Chromosome"/>
</dbReference>
<dbReference type="AlphaFoldDB" id="A0A518ALL3"/>